<protein>
    <recommendedName>
        <fullName evidence="3">Reverse transcriptase domain-containing protein</fullName>
    </recommendedName>
</protein>
<feature type="compositionally biased region" description="Basic and acidic residues" evidence="1">
    <location>
        <begin position="19"/>
        <end position="37"/>
    </location>
</feature>
<feature type="compositionally biased region" description="Basic and acidic residues" evidence="1">
    <location>
        <begin position="237"/>
        <end position="249"/>
    </location>
</feature>
<proteinExistence type="predicted"/>
<dbReference type="EMBL" id="JACGWN010000004">
    <property type="protein sequence ID" value="KAL0451672.1"/>
    <property type="molecule type" value="Genomic_DNA"/>
</dbReference>
<reference evidence="2" key="1">
    <citation type="submission" date="2020-06" db="EMBL/GenBank/DDBJ databases">
        <authorList>
            <person name="Li T."/>
            <person name="Hu X."/>
            <person name="Zhang T."/>
            <person name="Song X."/>
            <person name="Zhang H."/>
            <person name="Dai N."/>
            <person name="Sheng W."/>
            <person name="Hou X."/>
            <person name="Wei L."/>
        </authorList>
    </citation>
    <scope>NUCLEOTIDE SEQUENCE</scope>
    <source>
        <strain evidence="2">KEN1</strain>
        <tissue evidence="2">Leaf</tissue>
    </source>
</reference>
<sequence length="347" mass="38403">MDICKNTFAGRRPGTGPYQKKDRDKTFSPERSSREGAKQTSGSKGENDDIPRKGVIRMIAGGPSGGDSHQAQKSQVREAHQISIKEVLDVEAMEDAPLIQFGRAERSGPQTMHNDALVITAILADYEVERIFIDSGSSADILFREAYDQMQLGDVSLEKVNTLLYGFCRRSRASSRHGLPPSDDGERDCSQDLPMLNTFQAVISTYHMKIKFPTPGGIGEVQGDPLQSRRCYVDAVRRGEKRGRDDTQDKAPPNKKGKTPEEKISKATETPAKVQPAEELLNIQIIPEDPDKTTRIGSHLGEEAKKGITLCLQRNADIFAWTPHDLEGIDPQVITHLNIDPNCMPIK</sequence>
<dbReference type="PANTHER" id="PTHR33240">
    <property type="entry name" value="OS08G0508500 PROTEIN"/>
    <property type="match status" value="1"/>
</dbReference>
<name>A0AAW2XCG2_9LAMI</name>
<organism evidence="2">
    <name type="scientific">Sesamum latifolium</name>
    <dbReference type="NCBI Taxonomy" id="2727402"/>
    <lineage>
        <taxon>Eukaryota</taxon>
        <taxon>Viridiplantae</taxon>
        <taxon>Streptophyta</taxon>
        <taxon>Embryophyta</taxon>
        <taxon>Tracheophyta</taxon>
        <taxon>Spermatophyta</taxon>
        <taxon>Magnoliopsida</taxon>
        <taxon>eudicotyledons</taxon>
        <taxon>Gunneridae</taxon>
        <taxon>Pentapetalae</taxon>
        <taxon>asterids</taxon>
        <taxon>lamiids</taxon>
        <taxon>Lamiales</taxon>
        <taxon>Pedaliaceae</taxon>
        <taxon>Sesamum</taxon>
    </lineage>
</organism>
<reference evidence="2" key="2">
    <citation type="journal article" date="2024" name="Plant">
        <title>Genomic evolution and insights into agronomic trait innovations of Sesamum species.</title>
        <authorList>
            <person name="Miao H."/>
            <person name="Wang L."/>
            <person name="Qu L."/>
            <person name="Liu H."/>
            <person name="Sun Y."/>
            <person name="Le M."/>
            <person name="Wang Q."/>
            <person name="Wei S."/>
            <person name="Zheng Y."/>
            <person name="Lin W."/>
            <person name="Duan Y."/>
            <person name="Cao H."/>
            <person name="Xiong S."/>
            <person name="Wang X."/>
            <person name="Wei L."/>
            <person name="Li C."/>
            <person name="Ma Q."/>
            <person name="Ju M."/>
            <person name="Zhao R."/>
            <person name="Li G."/>
            <person name="Mu C."/>
            <person name="Tian Q."/>
            <person name="Mei H."/>
            <person name="Zhang T."/>
            <person name="Gao T."/>
            <person name="Zhang H."/>
        </authorList>
    </citation>
    <scope>NUCLEOTIDE SEQUENCE</scope>
    <source>
        <strain evidence="2">KEN1</strain>
    </source>
</reference>
<feature type="region of interest" description="Disordered" evidence="1">
    <location>
        <begin position="1"/>
        <end position="78"/>
    </location>
</feature>
<evidence type="ECO:0000313" key="2">
    <source>
        <dbReference type="EMBL" id="KAL0451672.1"/>
    </source>
</evidence>
<accession>A0AAW2XCG2</accession>
<evidence type="ECO:0008006" key="3">
    <source>
        <dbReference type="Google" id="ProtNLM"/>
    </source>
</evidence>
<dbReference type="AlphaFoldDB" id="A0AAW2XCG2"/>
<evidence type="ECO:0000256" key="1">
    <source>
        <dbReference type="SAM" id="MobiDB-lite"/>
    </source>
</evidence>
<gene>
    <name evidence="2" type="ORF">Slati_1145300</name>
</gene>
<feature type="region of interest" description="Disordered" evidence="1">
    <location>
        <begin position="237"/>
        <end position="274"/>
    </location>
</feature>
<dbReference type="PANTHER" id="PTHR33240:SF15">
    <property type="entry name" value="GAG-PRO-LIKE PROTEIN"/>
    <property type="match status" value="1"/>
</dbReference>
<comment type="caution">
    <text evidence="2">The sequence shown here is derived from an EMBL/GenBank/DDBJ whole genome shotgun (WGS) entry which is preliminary data.</text>
</comment>